<sequence>MNPKKSGTLFIVLMIALIAFGTASAANVANVGTNLFDGLTISNLSLTSLGGQEQITAIGDPSFEPVYVTKRIVYNITNETPVTPINNTNNSTLSTNSGN</sequence>
<dbReference type="EMBL" id="JAIOUQ010000007">
    <property type="protein sequence ID" value="MBZ2165674.1"/>
    <property type="molecule type" value="Genomic_DNA"/>
</dbReference>
<proteinExistence type="predicted"/>
<reference evidence="2" key="1">
    <citation type="journal article" date="2022" name="Microbiol. Resour. Announc.">
        <title>Draft Genome Sequence of a Methanogenic Archaeon from West Spitsbergen Permafrost.</title>
        <authorList>
            <person name="Trubitsyn V."/>
            <person name="Rivkina E."/>
            <person name="Shcherbakova V."/>
        </authorList>
    </citation>
    <scope>NUCLEOTIDE SEQUENCE [LARGE SCALE GENOMIC DNA]</scope>
    <source>
        <strain evidence="2">VT</strain>
    </source>
</reference>
<gene>
    <name evidence="1" type="ORF">K8N75_06430</name>
</gene>
<keyword evidence="2" id="KW-1185">Reference proteome</keyword>
<dbReference type="Proteomes" id="UP000825933">
    <property type="component" value="Unassembled WGS sequence"/>
</dbReference>
<dbReference type="RefSeq" id="WP_223791274.1">
    <property type="nucleotide sequence ID" value="NZ_JAIOUQ010000007.1"/>
</dbReference>
<accession>A0A8T5UPT9</accession>
<protein>
    <submittedName>
        <fullName evidence="1">Uncharacterized protein</fullName>
    </submittedName>
</protein>
<evidence type="ECO:0000313" key="2">
    <source>
        <dbReference type="Proteomes" id="UP000825933"/>
    </source>
</evidence>
<evidence type="ECO:0000313" key="1">
    <source>
        <dbReference type="EMBL" id="MBZ2165674.1"/>
    </source>
</evidence>
<dbReference type="AlphaFoldDB" id="A0A8T5UPT9"/>
<comment type="caution">
    <text evidence="1">The sequence shown here is derived from an EMBL/GenBank/DDBJ whole genome shotgun (WGS) entry which is preliminary data.</text>
</comment>
<organism evidence="1 2">
    <name type="scientific">Methanobacterium spitsbergense</name>
    <dbReference type="NCBI Taxonomy" id="2874285"/>
    <lineage>
        <taxon>Archaea</taxon>
        <taxon>Methanobacteriati</taxon>
        <taxon>Methanobacteriota</taxon>
        <taxon>Methanomada group</taxon>
        <taxon>Methanobacteria</taxon>
        <taxon>Methanobacteriales</taxon>
        <taxon>Methanobacteriaceae</taxon>
        <taxon>Methanobacterium</taxon>
    </lineage>
</organism>
<name>A0A8T5UPT9_9EURY</name>